<feature type="non-terminal residue" evidence="2">
    <location>
        <position position="1"/>
    </location>
</feature>
<comment type="caution">
    <text evidence="2">The sequence shown here is derived from an EMBL/GenBank/DDBJ whole genome shotgun (WGS) entry which is preliminary data.</text>
</comment>
<reference evidence="2" key="1">
    <citation type="submission" date="2021-02" db="EMBL/GenBank/DDBJ databases">
        <authorList>
            <person name="Nowell W R."/>
        </authorList>
    </citation>
    <scope>NUCLEOTIDE SEQUENCE</scope>
</reference>
<gene>
    <name evidence="2" type="ORF">OKA104_LOCUS55060</name>
</gene>
<sequence length="94" mass="10904">DIVDILIGWYIEPLPTDLILEYTGQALQKFRPFWIEQIEGTTLTLLDHFIEDADSYAQQFENEEENKREAMASFTDKIAALYRAFATVLRSLSD</sequence>
<organism evidence="2 3">
    <name type="scientific">Adineta steineri</name>
    <dbReference type="NCBI Taxonomy" id="433720"/>
    <lineage>
        <taxon>Eukaryota</taxon>
        <taxon>Metazoa</taxon>
        <taxon>Spiralia</taxon>
        <taxon>Gnathifera</taxon>
        <taxon>Rotifera</taxon>
        <taxon>Eurotatoria</taxon>
        <taxon>Bdelloidea</taxon>
        <taxon>Adinetida</taxon>
        <taxon>Adinetidae</taxon>
        <taxon>Adineta</taxon>
    </lineage>
</organism>
<keyword evidence="1" id="KW-0175">Coiled coil</keyword>
<protein>
    <submittedName>
        <fullName evidence="2">Uncharacterized protein</fullName>
    </submittedName>
</protein>
<feature type="coiled-coil region" evidence="1">
    <location>
        <begin position="46"/>
        <end position="77"/>
    </location>
</feature>
<accession>A0A820TJW4</accession>
<evidence type="ECO:0000313" key="3">
    <source>
        <dbReference type="Proteomes" id="UP000663881"/>
    </source>
</evidence>
<evidence type="ECO:0000313" key="2">
    <source>
        <dbReference type="EMBL" id="CAF4467759.1"/>
    </source>
</evidence>
<dbReference type="EMBL" id="CAJOAY010038065">
    <property type="protein sequence ID" value="CAF4467759.1"/>
    <property type="molecule type" value="Genomic_DNA"/>
</dbReference>
<feature type="non-terminal residue" evidence="2">
    <location>
        <position position="94"/>
    </location>
</feature>
<dbReference type="AlphaFoldDB" id="A0A820TJW4"/>
<evidence type="ECO:0000256" key="1">
    <source>
        <dbReference type="SAM" id="Coils"/>
    </source>
</evidence>
<proteinExistence type="predicted"/>
<name>A0A820TJW4_9BILA</name>
<dbReference type="Proteomes" id="UP000663881">
    <property type="component" value="Unassembled WGS sequence"/>
</dbReference>